<comment type="caution">
    <text evidence="1">The sequence shown here is derived from an EMBL/GenBank/DDBJ whole genome shotgun (WGS) entry which is preliminary data.</text>
</comment>
<evidence type="ECO:0000313" key="2">
    <source>
        <dbReference type="Proteomes" id="UP000308744"/>
    </source>
</evidence>
<keyword evidence="2" id="KW-1185">Reference proteome</keyword>
<dbReference type="Proteomes" id="UP000308744">
    <property type="component" value="Unassembled WGS sequence"/>
</dbReference>
<dbReference type="RefSeq" id="WP_137067893.1">
    <property type="nucleotide sequence ID" value="NZ_PYWM01000036.1"/>
</dbReference>
<protein>
    <submittedName>
        <fullName evidence="1">Uncharacterized protein</fullName>
    </submittedName>
</protein>
<proteinExistence type="predicted"/>
<name>A0A4U2XUE0_9BACI</name>
<gene>
    <name evidence="1" type="ORF">FC756_27255</name>
</gene>
<organism evidence="1 2">
    <name type="scientific">Lysinibacillus mangiferihumi</name>
    <dbReference type="NCBI Taxonomy" id="1130819"/>
    <lineage>
        <taxon>Bacteria</taxon>
        <taxon>Bacillati</taxon>
        <taxon>Bacillota</taxon>
        <taxon>Bacilli</taxon>
        <taxon>Bacillales</taxon>
        <taxon>Bacillaceae</taxon>
        <taxon>Lysinibacillus</taxon>
    </lineage>
</organism>
<evidence type="ECO:0000313" key="1">
    <source>
        <dbReference type="EMBL" id="TKI50955.1"/>
    </source>
</evidence>
<dbReference type="EMBL" id="SZPU01000175">
    <property type="protein sequence ID" value="TKI50955.1"/>
    <property type="molecule type" value="Genomic_DNA"/>
</dbReference>
<dbReference type="AlphaFoldDB" id="A0A4U2XUE0"/>
<sequence length="195" mass="22848">MKKLKLMLYAPGLVIFDPLTLTNYLEKNNIFENDLLKFFSENEKMGREVISKGCIIPIYEIPELDDYYRLIINPEKENIAIPKENLIFTSIPYPLQVTSGNVIISDISAIIDWDKDYYLNYENLKDESYDNCDSVQLSKNNYSVKITGYCGNNLKSNTEFGYIFHFRTTQILPHFDFTKSIDEYNFVVDPENRRT</sequence>
<accession>A0A4U2XUE0</accession>
<reference evidence="1 2" key="1">
    <citation type="submission" date="2019-04" db="EMBL/GenBank/DDBJ databases">
        <title>Lysinibacillus genome sequencing.</title>
        <authorList>
            <person name="Dunlap C."/>
        </authorList>
    </citation>
    <scope>NUCLEOTIDE SEQUENCE [LARGE SCALE GENOMIC DNA]</scope>
    <source>
        <strain evidence="1 2">CCTCC AB 2010389</strain>
    </source>
</reference>